<evidence type="ECO:0000259" key="6">
    <source>
        <dbReference type="Pfam" id="PF00535"/>
    </source>
</evidence>
<dbReference type="InterPro" id="IPR001173">
    <property type="entry name" value="Glyco_trans_2-like"/>
</dbReference>
<comment type="caution">
    <text evidence="7">The sequence shown here is derived from an EMBL/GenBank/DDBJ whole genome shotgun (WGS) entry which is preliminary data.</text>
</comment>
<dbReference type="Gene3D" id="3.90.550.10">
    <property type="entry name" value="Spore Coat Polysaccharide Biosynthesis Protein SpsA, Chain A"/>
    <property type="match status" value="1"/>
</dbReference>
<protein>
    <submittedName>
        <fullName evidence="7">Glycosyltransferase</fullName>
        <ecNumber evidence="7">2.4.-.-</ecNumber>
    </submittedName>
</protein>
<feature type="domain" description="Glycosyltransferase 2-like" evidence="6">
    <location>
        <begin position="6"/>
        <end position="119"/>
    </location>
</feature>
<keyword evidence="8" id="KW-1185">Reference proteome</keyword>
<comment type="subcellular location">
    <subcellularLocation>
        <location evidence="1">Cell membrane</location>
    </subcellularLocation>
</comment>
<keyword evidence="4 7" id="KW-0808">Transferase</keyword>
<reference evidence="7 8" key="1">
    <citation type="submission" date="2024-02" db="EMBL/GenBank/DDBJ databases">
        <title>New especies of Spiribacter isolated from saline water.</title>
        <authorList>
            <person name="Leon M.J."/>
            <person name="De La Haba R."/>
            <person name="Sanchez-Porro C."/>
            <person name="Ventosa A."/>
        </authorList>
    </citation>
    <scope>NUCLEOTIDE SEQUENCE [LARGE SCALE GENOMIC DNA]</scope>
    <source>
        <strain evidence="8">ag22IC6-390</strain>
    </source>
</reference>
<dbReference type="EMBL" id="JBAKFM010000002">
    <property type="protein sequence ID" value="MEX0469244.1"/>
    <property type="molecule type" value="Genomic_DNA"/>
</dbReference>
<evidence type="ECO:0000256" key="4">
    <source>
        <dbReference type="ARBA" id="ARBA00022679"/>
    </source>
</evidence>
<evidence type="ECO:0000256" key="1">
    <source>
        <dbReference type="ARBA" id="ARBA00004236"/>
    </source>
</evidence>
<gene>
    <name evidence="7" type="ORF">V6X73_05855</name>
</gene>
<dbReference type="SUPFAM" id="SSF53448">
    <property type="entry name" value="Nucleotide-diphospho-sugar transferases"/>
    <property type="match status" value="1"/>
</dbReference>
<dbReference type="InterPro" id="IPR029044">
    <property type="entry name" value="Nucleotide-diphossugar_trans"/>
</dbReference>
<evidence type="ECO:0000313" key="7">
    <source>
        <dbReference type="EMBL" id="MEX0469244.1"/>
    </source>
</evidence>
<dbReference type="Proteomes" id="UP001556709">
    <property type="component" value="Unassembled WGS sequence"/>
</dbReference>
<keyword evidence="3 7" id="KW-0328">Glycosyltransferase</keyword>
<dbReference type="GO" id="GO:0016757">
    <property type="term" value="F:glycosyltransferase activity"/>
    <property type="evidence" value="ECO:0007669"/>
    <property type="project" value="UniProtKB-KW"/>
</dbReference>
<evidence type="ECO:0000256" key="2">
    <source>
        <dbReference type="ARBA" id="ARBA00022475"/>
    </source>
</evidence>
<keyword evidence="2" id="KW-1003">Cell membrane</keyword>
<dbReference type="Pfam" id="PF00535">
    <property type="entry name" value="Glycos_transf_2"/>
    <property type="match status" value="1"/>
</dbReference>
<organism evidence="7 8">
    <name type="scientific">Spiribacter pallidus</name>
    <dbReference type="NCBI Taxonomy" id="1987936"/>
    <lineage>
        <taxon>Bacteria</taxon>
        <taxon>Pseudomonadati</taxon>
        <taxon>Pseudomonadota</taxon>
        <taxon>Gammaproteobacteria</taxon>
        <taxon>Chromatiales</taxon>
        <taxon>Ectothiorhodospiraceae</taxon>
        <taxon>Spiribacter</taxon>
    </lineage>
</organism>
<evidence type="ECO:0000313" key="8">
    <source>
        <dbReference type="Proteomes" id="UP001556709"/>
    </source>
</evidence>
<dbReference type="PANTHER" id="PTHR43646:SF2">
    <property type="entry name" value="GLYCOSYLTRANSFERASE 2-LIKE DOMAIN-CONTAINING PROTEIN"/>
    <property type="match status" value="1"/>
</dbReference>
<keyword evidence="5" id="KW-0472">Membrane</keyword>
<name>A0ABV3TC81_9GAMM</name>
<dbReference type="EC" id="2.4.-.-" evidence="7"/>
<evidence type="ECO:0000256" key="3">
    <source>
        <dbReference type="ARBA" id="ARBA00022676"/>
    </source>
</evidence>
<dbReference type="RefSeq" id="WP_367958515.1">
    <property type="nucleotide sequence ID" value="NZ_JBAKFK010000002.1"/>
</dbReference>
<proteinExistence type="predicted"/>
<evidence type="ECO:0000256" key="5">
    <source>
        <dbReference type="ARBA" id="ARBA00023136"/>
    </source>
</evidence>
<sequence>MSPELSIIVPAWNEADYLADTLKAARQSAGQANIPVEIIVVDNASTDATRAIAHDHGARVVDEPERRIARVRNTGARAAQAPGLVFVDADTRVQAIHLEAVKSRLDADWAGGGAPIAFYRIDGLLQRRGLAAWNALARRLHLAAGCFVFVRADLHAMAGGFSEKVYAGEEIDYSRRLRRLARHRGLRFAVLDTPPVVSSARKLEWFRPWQHGLVLLTFVLFPWAGRFRRLTWFWYRRPTRASSNRQKD</sequence>
<accession>A0ABV3TC81</accession>
<dbReference type="PANTHER" id="PTHR43646">
    <property type="entry name" value="GLYCOSYLTRANSFERASE"/>
    <property type="match status" value="1"/>
</dbReference>